<feature type="signal peptide" evidence="5">
    <location>
        <begin position="1"/>
        <end position="19"/>
    </location>
</feature>
<keyword evidence="4" id="KW-1015">Disulfide bond</keyword>
<comment type="caution">
    <text evidence="7">The sequence shown here is derived from an EMBL/GenBank/DDBJ whole genome shotgun (WGS) entry which is preliminary data.</text>
</comment>
<dbReference type="Proteomes" id="UP000298663">
    <property type="component" value="Unassembled WGS sequence"/>
</dbReference>
<name>A0A4U5PIQ6_STECR</name>
<keyword evidence="5" id="KW-0732">Signal</keyword>
<dbReference type="GO" id="GO:0005576">
    <property type="term" value="C:extracellular region"/>
    <property type="evidence" value="ECO:0007669"/>
    <property type="project" value="UniProtKB-SubCell"/>
</dbReference>
<dbReference type="InterPro" id="IPR037277">
    <property type="entry name" value="Granulin_sf"/>
</dbReference>
<comment type="subcellular location">
    <subcellularLocation>
        <location evidence="1">Secreted</location>
    </subcellularLocation>
</comment>
<reference evidence="7 8" key="1">
    <citation type="journal article" date="2015" name="Genome Biol.">
        <title>Comparative genomics of Steinernema reveals deeply conserved gene regulatory networks.</title>
        <authorList>
            <person name="Dillman A.R."/>
            <person name="Macchietto M."/>
            <person name="Porter C.F."/>
            <person name="Rogers A."/>
            <person name="Williams B."/>
            <person name="Antoshechkin I."/>
            <person name="Lee M.M."/>
            <person name="Goodwin Z."/>
            <person name="Lu X."/>
            <person name="Lewis E.E."/>
            <person name="Goodrich-Blair H."/>
            <person name="Stock S.P."/>
            <person name="Adams B.J."/>
            <person name="Sternberg P.W."/>
            <person name="Mortazavi A."/>
        </authorList>
    </citation>
    <scope>NUCLEOTIDE SEQUENCE [LARGE SCALE GENOMIC DNA]</scope>
    <source>
        <strain evidence="7 8">ALL</strain>
    </source>
</reference>
<gene>
    <name evidence="7" type="ORF">L596_010588</name>
</gene>
<proteinExistence type="inferred from homology"/>
<feature type="domain" description="Granulins" evidence="6">
    <location>
        <begin position="26"/>
        <end position="69"/>
    </location>
</feature>
<sequence>MKTLVALVLLVAFVAVVHSQCLPGQTFCRGCVGVNTCCRYANAVCCISGLRCCPNGYAYACDATEQFCIRVGSRYGKPERSPGQLKSFLSGQQFLCYGGFLRNLNKLNTAGPSCCHPTNGGGYPNGLAANGVGVGTAGANLDTTKAVDLARETVAVDGDRKYEEEDKGDEGRSRVKLISSKTLLAPPAPLQHEGLCRPRSHLCLFGHRPHSLCFPGQTYCFGTARVVTCCPYTYGVCCPSGLSCCPFGYACAVTEQYCIHRNLAGKEVRLPVASSSAAFDTVVMGNQNQAPAN</sequence>
<evidence type="ECO:0000256" key="3">
    <source>
        <dbReference type="ARBA" id="ARBA00022525"/>
    </source>
</evidence>
<evidence type="ECO:0000259" key="6">
    <source>
        <dbReference type="Pfam" id="PF00396"/>
    </source>
</evidence>
<keyword evidence="8" id="KW-1185">Reference proteome</keyword>
<evidence type="ECO:0000256" key="4">
    <source>
        <dbReference type="ARBA" id="ARBA00023157"/>
    </source>
</evidence>
<dbReference type="Pfam" id="PF00396">
    <property type="entry name" value="Granulin"/>
    <property type="match status" value="2"/>
</dbReference>
<reference evidence="7 8" key="2">
    <citation type="journal article" date="2019" name="G3 (Bethesda)">
        <title>Hybrid Assembly of the Genome of the Entomopathogenic Nematode Steinernema carpocapsae Identifies the X-Chromosome.</title>
        <authorList>
            <person name="Serra L."/>
            <person name="Macchietto M."/>
            <person name="Macias-Munoz A."/>
            <person name="McGill C.J."/>
            <person name="Rodriguez I.M."/>
            <person name="Rodriguez B."/>
            <person name="Murad R."/>
            <person name="Mortazavi A."/>
        </authorList>
    </citation>
    <scope>NUCLEOTIDE SEQUENCE [LARGE SCALE GENOMIC DNA]</scope>
    <source>
        <strain evidence="7 8">ALL</strain>
    </source>
</reference>
<protein>
    <recommendedName>
        <fullName evidence="6">Granulins domain-containing protein</fullName>
    </recommendedName>
</protein>
<evidence type="ECO:0000256" key="5">
    <source>
        <dbReference type="SAM" id="SignalP"/>
    </source>
</evidence>
<organism evidence="7 8">
    <name type="scientific">Steinernema carpocapsae</name>
    <name type="common">Entomopathogenic nematode</name>
    <dbReference type="NCBI Taxonomy" id="34508"/>
    <lineage>
        <taxon>Eukaryota</taxon>
        <taxon>Metazoa</taxon>
        <taxon>Ecdysozoa</taxon>
        <taxon>Nematoda</taxon>
        <taxon>Chromadorea</taxon>
        <taxon>Rhabditida</taxon>
        <taxon>Tylenchina</taxon>
        <taxon>Panagrolaimomorpha</taxon>
        <taxon>Strongyloidoidea</taxon>
        <taxon>Steinernematidae</taxon>
        <taxon>Steinernema</taxon>
    </lineage>
</organism>
<dbReference type="OrthoDB" id="5949339at2759"/>
<keyword evidence="3" id="KW-0964">Secreted</keyword>
<comment type="similarity">
    <text evidence="2">Belongs to the granulin family.</text>
</comment>
<dbReference type="InterPro" id="IPR000118">
    <property type="entry name" value="Granulin"/>
</dbReference>
<evidence type="ECO:0000313" key="8">
    <source>
        <dbReference type="Proteomes" id="UP000298663"/>
    </source>
</evidence>
<dbReference type="Gene3D" id="2.10.25.160">
    <property type="entry name" value="Granulin"/>
    <property type="match status" value="2"/>
</dbReference>
<feature type="domain" description="Granulins" evidence="6">
    <location>
        <begin position="219"/>
        <end position="259"/>
    </location>
</feature>
<feature type="chain" id="PRO_5020896137" description="Granulins domain-containing protein" evidence="5">
    <location>
        <begin position="20"/>
        <end position="293"/>
    </location>
</feature>
<evidence type="ECO:0000313" key="7">
    <source>
        <dbReference type="EMBL" id="TKR96587.1"/>
    </source>
</evidence>
<dbReference type="AlphaFoldDB" id="A0A4U5PIQ6"/>
<evidence type="ECO:0000256" key="1">
    <source>
        <dbReference type="ARBA" id="ARBA00004613"/>
    </source>
</evidence>
<dbReference type="EMBL" id="AZBU02000002">
    <property type="protein sequence ID" value="TKR96587.1"/>
    <property type="molecule type" value="Genomic_DNA"/>
</dbReference>
<accession>A0A4U5PIQ6</accession>
<evidence type="ECO:0000256" key="2">
    <source>
        <dbReference type="ARBA" id="ARBA00010093"/>
    </source>
</evidence>
<dbReference type="PANTHER" id="PTHR12274">
    <property type="entry name" value="GRANULIN"/>
    <property type="match status" value="1"/>
</dbReference>
<dbReference type="PANTHER" id="PTHR12274:SF3">
    <property type="entry name" value="PROGRANULIN"/>
    <property type="match status" value="1"/>
</dbReference>
<dbReference type="InterPro" id="IPR039036">
    <property type="entry name" value="Granulin_fam"/>
</dbReference>